<dbReference type="OrthoDB" id="9989112at2759"/>
<feature type="domain" description="EF-hand" evidence="5">
    <location>
        <begin position="65"/>
        <end position="100"/>
    </location>
</feature>
<dbReference type="Proteomes" id="UP000081671">
    <property type="component" value="Unplaced"/>
</dbReference>
<keyword evidence="2" id="KW-0677">Repeat</keyword>
<evidence type="ECO:0000313" key="6">
    <source>
        <dbReference type="Proteomes" id="UP000081671"/>
    </source>
</evidence>
<sequence length="400" mass="45695">MAVPEGGAGSPPRGPGQGPEEEEAQDPGQHGWLRKAREFFQTCDPEGKGFIARQDLQKLGQELPLSLAELEAVFSALDADGDGFLTPEEFTTGFSHFFSQNSPEGAGRALLCEEKVYQSPGDGGGAGQDEEAQLHMLMDKLRAQNVLEDEGGVRQLWLRLRKEPHLRSGLEDFLSRILSQLQEAQEEKSELEGALQRKIAAYDDEIQHLYEEMEEQIQKEREQFLLKDRERFEAQSRELERQLQIKEQELERLHQKQSQLKGRCAALQSDGHQRSSENARLKLSNQELAAELDRTSHELREAQAQLESLQHEARRLHREKEMEVYRVSESLQREKLGLLKQLDFLRERNKHLRDERDERDARVQGDKASRAKAAASKASWKQRSGSVIGKYLDGRGLLRR</sequence>
<dbReference type="Pfam" id="PF13499">
    <property type="entry name" value="EF-hand_7"/>
    <property type="match status" value="1"/>
</dbReference>
<feature type="region of interest" description="Disordered" evidence="4">
    <location>
        <begin position="1"/>
        <end position="32"/>
    </location>
</feature>
<dbReference type="PROSITE" id="PS50222">
    <property type="entry name" value="EF_HAND_2"/>
    <property type="match status" value="1"/>
</dbReference>
<dbReference type="PANTHER" id="PTHR46311">
    <property type="entry name" value="CALCIUM-BINDING PROTEIN 8-RELATED"/>
    <property type="match status" value="1"/>
</dbReference>
<dbReference type="Gene3D" id="1.10.238.10">
    <property type="entry name" value="EF-hand"/>
    <property type="match status" value="1"/>
</dbReference>
<evidence type="ECO:0000259" key="5">
    <source>
        <dbReference type="PROSITE" id="PS50222"/>
    </source>
</evidence>
<evidence type="ECO:0000256" key="3">
    <source>
        <dbReference type="ARBA" id="ARBA00022837"/>
    </source>
</evidence>
<feature type="region of interest" description="Disordered" evidence="4">
    <location>
        <begin position="353"/>
        <end position="384"/>
    </location>
</feature>
<evidence type="ECO:0000256" key="1">
    <source>
        <dbReference type="ARBA" id="ARBA00022723"/>
    </source>
</evidence>
<dbReference type="InterPro" id="IPR051111">
    <property type="entry name" value="Ca-binding_regulatory"/>
</dbReference>
<dbReference type="PROSITE" id="PS00018">
    <property type="entry name" value="EF_HAND_1"/>
    <property type="match status" value="1"/>
</dbReference>
<reference evidence="7 8" key="1">
    <citation type="submission" date="2025-04" db="UniProtKB">
        <authorList>
            <consortium name="RefSeq"/>
        </authorList>
    </citation>
    <scope>IDENTIFICATION</scope>
    <source>
        <tissue evidence="7 8">Kidney</tissue>
    </source>
</reference>
<name>A0A1S3FTJ2_DIPOR</name>
<dbReference type="RefSeq" id="XP_012879168.1">
    <property type="nucleotide sequence ID" value="XM_013023714.1"/>
</dbReference>
<evidence type="ECO:0000313" key="7">
    <source>
        <dbReference type="RefSeq" id="XP_012879167.1"/>
    </source>
</evidence>
<dbReference type="InterPro" id="IPR011992">
    <property type="entry name" value="EF-hand-dom_pair"/>
</dbReference>
<organism evidence="6 7">
    <name type="scientific">Dipodomys ordii</name>
    <name type="common">Ord's kangaroo rat</name>
    <dbReference type="NCBI Taxonomy" id="10020"/>
    <lineage>
        <taxon>Eukaryota</taxon>
        <taxon>Metazoa</taxon>
        <taxon>Chordata</taxon>
        <taxon>Craniata</taxon>
        <taxon>Vertebrata</taxon>
        <taxon>Euteleostomi</taxon>
        <taxon>Mammalia</taxon>
        <taxon>Eutheria</taxon>
        <taxon>Euarchontoglires</taxon>
        <taxon>Glires</taxon>
        <taxon>Rodentia</taxon>
        <taxon>Castorimorpha</taxon>
        <taxon>Heteromyidae</taxon>
        <taxon>Dipodomyinae</taxon>
        <taxon>Dipodomys</taxon>
    </lineage>
</organism>
<dbReference type="GO" id="GO:0005509">
    <property type="term" value="F:calcium ion binding"/>
    <property type="evidence" value="ECO:0007669"/>
    <property type="project" value="InterPro"/>
</dbReference>
<dbReference type="AlphaFoldDB" id="A0A1S3FTJ2"/>
<keyword evidence="6" id="KW-1185">Reference proteome</keyword>
<keyword evidence="1" id="KW-0479">Metal-binding</keyword>
<dbReference type="KEGG" id="dord:105991127"/>
<dbReference type="SMART" id="SM00054">
    <property type="entry name" value="EFh"/>
    <property type="match status" value="2"/>
</dbReference>
<dbReference type="RefSeq" id="XP_012879167.1">
    <property type="nucleotide sequence ID" value="XM_013023713.1"/>
</dbReference>
<dbReference type="CTD" id="84766"/>
<evidence type="ECO:0000256" key="2">
    <source>
        <dbReference type="ARBA" id="ARBA00022737"/>
    </source>
</evidence>
<protein>
    <submittedName>
        <fullName evidence="7 8">EF-hand calcium-binding domain-containing protein 4B</fullName>
    </submittedName>
</protein>
<dbReference type="PANTHER" id="PTHR46311:SF3">
    <property type="entry name" value="CALCIUM-BINDING PROTEIN 8"/>
    <property type="match status" value="1"/>
</dbReference>
<accession>A0A1S3FTJ2</accession>
<keyword evidence="3" id="KW-0106">Calcium</keyword>
<dbReference type="GeneID" id="105991127"/>
<gene>
    <name evidence="7 8" type="primary">Cracr2a</name>
</gene>
<dbReference type="SUPFAM" id="SSF47473">
    <property type="entry name" value="EF-hand"/>
    <property type="match status" value="1"/>
</dbReference>
<dbReference type="InterPro" id="IPR002048">
    <property type="entry name" value="EF_hand_dom"/>
</dbReference>
<dbReference type="InterPro" id="IPR018247">
    <property type="entry name" value="EF_Hand_1_Ca_BS"/>
</dbReference>
<evidence type="ECO:0000313" key="8">
    <source>
        <dbReference type="RefSeq" id="XP_012879168.1"/>
    </source>
</evidence>
<evidence type="ECO:0000256" key="4">
    <source>
        <dbReference type="SAM" id="MobiDB-lite"/>
    </source>
</evidence>
<proteinExistence type="predicted"/>
<dbReference type="CDD" id="cd00051">
    <property type="entry name" value="EFh"/>
    <property type="match status" value="1"/>
</dbReference>
<feature type="compositionally biased region" description="Basic and acidic residues" evidence="4">
    <location>
        <begin position="353"/>
        <end position="369"/>
    </location>
</feature>
<dbReference type="GO" id="GO:0032588">
    <property type="term" value="C:trans-Golgi network membrane"/>
    <property type="evidence" value="ECO:0007669"/>
    <property type="project" value="TreeGrafter"/>
</dbReference>